<dbReference type="EMBL" id="KL660744">
    <property type="protein sequence ID" value="KFA63299.1"/>
    <property type="molecule type" value="Genomic_DNA"/>
</dbReference>
<sequence length="90" mass="9858">MYKKQCFMEEEENGRPGNEAATVYIRSTTTARPSPAPSSASFSCSHSPSPLRLCTTASADSIFLLPRLPRKGGGEGTARAAPWRREIDWL</sequence>
<dbReference type="InParanoid" id="A0A084QH64"/>
<evidence type="ECO:0000313" key="2">
    <source>
        <dbReference type="EMBL" id="KFA63299.1"/>
    </source>
</evidence>
<proteinExistence type="predicted"/>
<dbReference type="AlphaFoldDB" id="A0A084QH64"/>
<feature type="non-terminal residue" evidence="2">
    <location>
        <position position="90"/>
    </location>
</feature>
<organism evidence="2 3">
    <name type="scientific">Stachybotrys chlorohalonatus (strain IBT 40285)</name>
    <dbReference type="NCBI Taxonomy" id="1283841"/>
    <lineage>
        <taxon>Eukaryota</taxon>
        <taxon>Fungi</taxon>
        <taxon>Dikarya</taxon>
        <taxon>Ascomycota</taxon>
        <taxon>Pezizomycotina</taxon>
        <taxon>Sordariomycetes</taxon>
        <taxon>Hypocreomycetidae</taxon>
        <taxon>Hypocreales</taxon>
        <taxon>Stachybotryaceae</taxon>
        <taxon>Stachybotrys</taxon>
    </lineage>
</organism>
<gene>
    <name evidence="2" type="ORF">S40285_10539</name>
</gene>
<dbReference type="Proteomes" id="UP000028524">
    <property type="component" value="Unassembled WGS sequence"/>
</dbReference>
<keyword evidence="3" id="KW-1185">Reference proteome</keyword>
<reference evidence="2 3" key="1">
    <citation type="journal article" date="2014" name="BMC Genomics">
        <title>Comparative genome sequencing reveals chemotype-specific gene clusters in the toxigenic black mold Stachybotrys.</title>
        <authorList>
            <person name="Semeiks J."/>
            <person name="Borek D."/>
            <person name="Otwinowski Z."/>
            <person name="Grishin N.V."/>
        </authorList>
    </citation>
    <scope>NUCLEOTIDE SEQUENCE [LARGE SCALE GENOMIC DNA]</scope>
    <source>
        <strain evidence="2 3">IBT 40285</strain>
    </source>
</reference>
<evidence type="ECO:0000256" key="1">
    <source>
        <dbReference type="SAM" id="MobiDB-lite"/>
    </source>
</evidence>
<name>A0A084QH64_STAC4</name>
<protein>
    <submittedName>
        <fullName evidence="2">Uncharacterized protein</fullName>
    </submittedName>
</protein>
<evidence type="ECO:0000313" key="3">
    <source>
        <dbReference type="Proteomes" id="UP000028524"/>
    </source>
</evidence>
<feature type="region of interest" description="Disordered" evidence="1">
    <location>
        <begin position="1"/>
        <end position="20"/>
    </location>
</feature>
<feature type="region of interest" description="Disordered" evidence="1">
    <location>
        <begin position="66"/>
        <end position="90"/>
    </location>
</feature>
<accession>A0A084QH64</accession>
<dbReference type="HOGENOM" id="CLU_2446824_0_0_1"/>